<comment type="caution">
    <text evidence="19">The sequence shown here is derived from an EMBL/GenBank/DDBJ whole genome shotgun (WGS) entry which is preliminary data.</text>
</comment>
<keyword evidence="20" id="KW-1185">Reference proteome</keyword>
<evidence type="ECO:0000256" key="15">
    <source>
        <dbReference type="ARBA" id="ARBA00082108"/>
    </source>
</evidence>
<evidence type="ECO:0000256" key="2">
    <source>
        <dbReference type="ARBA" id="ARBA00012483"/>
    </source>
</evidence>
<feature type="compositionally biased region" description="Acidic residues" evidence="17">
    <location>
        <begin position="475"/>
        <end position="484"/>
    </location>
</feature>
<evidence type="ECO:0000256" key="12">
    <source>
        <dbReference type="ARBA" id="ARBA00076940"/>
    </source>
</evidence>
<dbReference type="InterPro" id="IPR013083">
    <property type="entry name" value="Znf_RING/FYVE/PHD"/>
</dbReference>
<dbReference type="GO" id="GO:0008630">
    <property type="term" value="P:intrinsic apoptotic signaling pathway in response to DNA damage"/>
    <property type="evidence" value="ECO:0007669"/>
    <property type="project" value="UniProtKB-ARBA"/>
</dbReference>
<feature type="compositionally biased region" description="Polar residues" evidence="17">
    <location>
        <begin position="163"/>
        <end position="189"/>
    </location>
</feature>
<evidence type="ECO:0000256" key="13">
    <source>
        <dbReference type="ARBA" id="ARBA00079040"/>
    </source>
</evidence>
<dbReference type="FunFam" id="3.30.40.10:FF:000136">
    <property type="entry name" value="E3 ubiquitin-protein ligase Topors"/>
    <property type="match status" value="1"/>
</dbReference>
<dbReference type="GO" id="GO:0061630">
    <property type="term" value="F:ubiquitin protein ligase activity"/>
    <property type="evidence" value="ECO:0007669"/>
    <property type="project" value="UniProtKB-EC"/>
</dbReference>
<dbReference type="SMART" id="SM00184">
    <property type="entry name" value="RING"/>
    <property type="match status" value="1"/>
</dbReference>
<feature type="compositionally biased region" description="Polar residues" evidence="17">
    <location>
        <begin position="491"/>
        <end position="500"/>
    </location>
</feature>
<evidence type="ECO:0000256" key="11">
    <source>
        <dbReference type="ARBA" id="ARBA00076856"/>
    </source>
</evidence>
<name>A0AAN7MXU3_MYCAM</name>
<feature type="region of interest" description="Disordered" evidence="17">
    <location>
        <begin position="153"/>
        <end position="216"/>
    </location>
</feature>
<dbReference type="InterPro" id="IPR000477">
    <property type="entry name" value="RT_dom"/>
</dbReference>
<evidence type="ECO:0000259" key="18">
    <source>
        <dbReference type="PROSITE" id="PS50089"/>
    </source>
</evidence>
<dbReference type="AlphaFoldDB" id="A0AAN7MXU3"/>
<keyword evidence="7" id="KW-0862">Zinc</keyword>
<dbReference type="CDD" id="cd23130">
    <property type="entry name" value="RING-HC_EHV1-like"/>
    <property type="match status" value="1"/>
</dbReference>
<dbReference type="InterPro" id="IPR017907">
    <property type="entry name" value="Znf_RING_CS"/>
</dbReference>
<gene>
    <name evidence="19" type="ORF">QYF61_004096</name>
</gene>
<accession>A0AAN7MXU3</accession>
<evidence type="ECO:0000256" key="8">
    <source>
        <dbReference type="ARBA" id="ARBA00023015"/>
    </source>
</evidence>
<dbReference type="Pfam" id="PF13923">
    <property type="entry name" value="zf-C3HC4_2"/>
    <property type="match status" value="1"/>
</dbReference>
<evidence type="ECO:0000256" key="14">
    <source>
        <dbReference type="ARBA" id="ARBA00079184"/>
    </source>
</evidence>
<protein>
    <recommendedName>
        <fullName evidence="10">E3 ubiquitin-protein ligase Topors</fullName>
        <ecNumber evidence="2">2.3.2.27</ecNumber>
    </recommendedName>
    <alternativeName>
        <fullName evidence="11">RING-type E3 ubiquitin transferase Topors</fullName>
    </alternativeName>
    <alternativeName>
        <fullName evidence="13">SUMO1-protein E3 ligase Topors</fullName>
    </alternativeName>
    <alternativeName>
        <fullName evidence="12">Topoisomerase I-binding RING finger protein</fullName>
    </alternativeName>
    <alternativeName>
        <fullName evidence="14">Topoisomerase I-binding arginine/serine-rich protein</fullName>
    </alternativeName>
    <alternativeName>
        <fullName evidence="15">Tumor suppressor p53-binding protein 3</fullName>
    </alternativeName>
</protein>
<evidence type="ECO:0000256" key="4">
    <source>
        <dbReference type="ARBA" id="ARBA00022723"/>
    </source>
</evidence>
<evidence type="ECO:0000256" key="7">
    <source>
        <dbReference type="ARBA" id="ARBA00022833"/>
    </source>
</evidence>
<keyword evidence="3" id="KW-0808">Transferase</keyword>
<dbReference type="SUPFAM" id="SSF57850">
    <property type="entry name" value="RING/U-box"/>
    <property type="match status" value="1"/>
</dbReference>
<dbReference type="PANTHER" id="PTHR46077:SF1">
    <property type="entry name" value="TOP1 BINDING ARGININE_SERINE RICH PROTEIN, E3 UBIQUITIN LIGASE"/>
    <property type="match status" value="1"/>
</dbReference>
<dbReference type="PROSITE" id="PS00518">
    <property type="entry name" value="ZF_RING_1"/>
    <property type="match status" value="1"/>
</dbReference>
<reference evidence="19 20" key="1">
    <citation type="journal article" date="2023" name="J. Hered.">
        <title>Chromosome-level genome of the wood stork (Mycteria americana) provides insight into avian chromosome evolution.</title>
        <authorList>
            <person name="Flamio R. Jr."/>
            <person name="Ramstad K.M."/>
        </authorList>
    </citation>
    <scope>NUCLEOTIDE SEQUENCE [LARGE SCALE GENOMIC DNA]</scope>
    <source>
        <strain evidence="19">JAX WOST 10</strain>
    </source>
</reference>
<keyword evidence="8" id="KW-0805">Transcription regulation</keyword>
<evidence type="ECO:0000256" key="1">
    <source>
        <dbReference type="ARBA" id="ARBA00000900"/>
    </source>
</evidence>
<dbReference type="PROSITE" id="PS50089">
    <property type="entry name" value="ZF_RING_2"/>
    <property type="match status" value="1"/>
</dbReference>
<dbReference type="Pfam" id="PF00078">
    <property type="entry name" value="RVT_1"/>
    <property type="match status" value="1"/>
</dbReference>
<evidence type="ECO:0000256" key="17">
    <source>
        <dbReference type="SAM" id="MobiDB-lite"/>
    </source>
</evidence>
<evidence type="ECO:0000256" key="10">
    <source>
        <dbReference type="ARBA" id="ARBA00071236"/>
    </source>
</evidence>
<feature type="region of interest" description="Disordered" evidence="17">
    <location>
        <begin position="475"/>
        <end position="528"/>
    </location>
</feature>
<evidence type="ECO:0000256" key="5">
    <source>
        <dbReference type="ARBA" id="ARBA00022771"/>
    </source>
</evidence>
<comment type="catalytic activity">
    <reaction evidence="1">
        <text>S-ubiquitinyl-[E2 ubiquitin-conjugating enzyme]-L-cysteine + [acceptor protein]-L-lysine = [E2 ubiquitin-conjugating enzyme]-L-cysteine + N(6)-ubiquitinyl-[acceptor protein]-L-lysine.</text>
        <dbReference type="EC" id="2.3.2.27"/>
    </reaction>
</comment>
<keyword evidence="4" id="KW-0479">Metal-binding</keyword>
<keyword evidence="5 16" id="KW-0863">Zinc-finger</keyword>
<evidence type="ECO:0000256" key="9">
    <source>
        <dbReference type="ARBA" id="ARBA00023163"/>
    </source>
</evidence>
<dbReference type="GO" id="GO:0006513">
    <property type="term" value="P:protein monoubiquitination"/>
    <property type="evidence" value="ECO:0007669"/>
    <property type="project" value="TreeGrafter"/>
</dbReference>
<dbReference type="Proteomes" id="UP001333110">
    <property type="component" value="Unassembled WGS sequence"/>
</dbReference>
<evidence type="ECO:0000256" key="6">
    <source>
        <dbReference type="ARBA" id="ARBA00022786"/>
    </source>
</evidence>
<evidence type="ECO:0000256" key="16">
    <source>
        <dbReference type="PROSITE-ProRule" id="PRU00175"/>
    </source>
</evidence>
<evidence type="ECO:0000256" key="3">
    <source>
        <dbReference type="ARBA" id="ARBA00022679"/>
    </source>
</evidence>
<dbReference type="GO" id="GO:0000209">
    <property type="term" value="P:protein polyubiquitination"/>
    <property type="evidence" value="ECO:0007669"/>
    <property type="project" value="TreeGrafter"/>
</dbReference>
<keyword evidence="6" id="KW-0833">Ubl conjugation pathway</keyword>
<dbReference type="GO" id="GO:0032391">
    <property type="term" value="C:photoreceptor connecting cilium"/>
    <property type="evidence" value="ECO:0007669"/>
    <property type="project" value="UniProtKB-ARBA"/>
</dbReference>
<sequence length="528" mass="58461">MEKILLRAIERHFKDNAIIRHSQHRFTKRKSCLTNLRSFYDKVTRLVGEGKVVDVACLDFSKAFDTVPHSILLDKLSSCEMNRCTLHWAKNWLNSRVQGAVVNGTTAGWWPVTSAVPQSQFEGQSSSIFLSMIWRKELNAPILSVPDPRAVEGFSPALPPSGSRGSQEARSQQQRPANDRGLSSFSSVTPAAAAPVRGSSSTSPAPHSPPQRVESMASELEDRCPICLDSWEEASFVVPCLHRFCYPCILRWAESKPECPLCKRRILSILHSVWADDDYREHVITPSLPPSVVVHQAGGAPGYPAAHDLHHPGAPQPWAAEGVPRRPAGGLQPEEWMILFQDHPTLLETLLPWVQPRLRQIFRNNRREAAMVEDTVMAILTNHGMDEELLVQMLVVSLQNHTVTFVQQLIHVAVRRCSREARRLLGQQEGLPCPAQCPPAVLQYPVQMSSPAPHPLPLVGVPAATPLLPLPSLLEQEEPQEEPGEAVPRASTPSWGSEHSSGGPWQPPKRRTSSSEASLANKRPAPHQ</sequence>
<evidence type="ECO:0000313" key="20">
    <source>
        <dbReference type="Proteomes" id="UP001333110"/>
    </source>
</evidence>
<dbReference type="Gene3D" id="3.30.40.10">
    <property type="entry name" value="Zinc/RING finger domain, C3HC4 (zinc finger)"/>
    <property type="match status" value="1"/>
</dbReference>
<proteinExistence type="predicted"/>
<keyword evidence="9" id="KW-0804">Transcription</keyword>
<feature type="domain" description="RING-type" evidence="18">
    <location>
        <begin position="224"/>
        <end position="263"/>
    </location>
</feature>
<dbReference type="InterPro" id="IPR001841">
    <property type="entry name" value="Znf_RING"/>
</dbReference>
<evidence type="ECO:0000313" key="19">
    <source>
        <dbReference type="EMBL" id="KAK4815579.1"/>
    </source>
</evidence>
<dbReference type="EMBL" id="JAUNZN010000009">
    <property type="protein sequence ID" value="KAK4815579.1"/>
    <property type="molecule type" value="Genomic_DNA"/>
</dbReference>
<dbReference type="EC" id="2.3.2.27" evidence="2"/>
<organism evidence="19 20">
    <name type="scientific">Mycteria americana</name>
    <name type="common">Wood stork</name>
    <dbReference type="NCBI Taxonomy" id="33587"/>
    <lineage>
        <taxon>Eukaryota</taxon>
        <taxon>Metazoa</taxon>
        <taxon>Chordata</taxon>
        <taxon>Craniata</taxon>
        <taxon>Vertebrata</taxon>
        <taxon>Euteleostomi</taxon>
        <taxon>Archelosauria</taxon>
        <taxon>Archosauria</taxon>
        <taxon>Dinosauria</taxon>
        <taxon>Saurischia</taxon>
        <taxon>Theropoda</taxon>
        <taxon>Coelurosauria</taxon>
        <taxon>Aves</taxon>
        <taxon>Neognathae</taxon>
        <taxon>Neoaves</taxon>
        <taxon>Aequornithes</taxon>
        <taxon>Ciconiiformes</taxon>
        <taxon>Ciconiidae</taxon>
        <taxon>Mycteria</taxon>
    </lineage>
</organism>
<dbReference type="GO" id="GO:0008270">
    <property type="term" value="F:zinc ion binding"/>
    <property type="evidence" value="ECO:0007669"/>
    <property type="project" value="UniProtKB-KW"/>
</dbReference>
<dbReference type="PANTHER" id="PTHR46077">
    <property type="entry name" value="E3 UBIQUITIN-PROTEIN LIGASE TOPORS"/>
    <property type="match status" value="1"/>
</dbReference>